<evidence type="ECO:0000256" key="4">
    <source>
        <dbReference type="ARBA" id="ARBA00022989"/>
    </source>
</evidence>
<dbReference type="NCBIfam" id="TIGR03434">
    <property type="entry name" value="ADOP"/>
    <property type="match status" value="1"/>
</dbReference>
<evidence type="ECO:0000256" key="7">
    <source>
        <dbReference type="SAM" id="Phobius"/>
    </source>
</evidence>
<dbReference type="PANTHER" id="PTHR30572:SF4">
    <property type="entry name" value="ABC TRANSPORTER PERMEASE YTRF"/>
    <property type="match status" value="1"/>
</dbReference>
<dbReference type="InterPro" id="IPR050250">
    <property type="entry name" value="Macrolide_Exporter_MacB"/>
</dbReference>
<evidence type="ECO:0000259" key="9">
    <source>
        <dbReference type="Pfam" id="PF12704"/>
    </source>
</evidence>
<keyword evidence="3 7" id="KW-0812">Transmembrane</keyword>
<protein>
    <submittedName>
        <fullName evidence="10">ABC transporter permease</fullName>
    </submittedName>
</protein>
<feature type="domain" description="MacB-like periplasmic core" evidence="9">
    <location>
        <begin position="423"/>
        <end position="643"/>
    </location>
</feature>
<feature type="transmembrane region" description="Helical" evidence="7">
    <location>
        <begin position="414"/>
        <end position="436"/>
    </location>
</feature>
<proteinExistence type="inferred from homology"/>
<dbReference type="RefSeq" id="WP_330927583.1">
    <property type="nucleotide sequence ID" value="NZ_CP119075.1"/>
</dbReference>
<keyword evidence="4 7" id="KW-1133">Transmembrane helix</keyword>
<evidence type="ECO:0000256" key="6">
    <source>
        <dbReference type="ARBA" id="ARBA00038076"/>
    </source>
</evidence>
<feature type="transmembrane region" description="Helical" evidence="7">
    <location>
        <begin position="363"/>
        <end position="388"/>
    </location>
</feature>
<dbReference type="PANTHER" id="PTHR30572">
    <property type="entry name" value="MEMBRANE COMPONENT OF TRANSPORTER-RELATED"/>
    <property type="match status" value="1"/>
</dbReference>
<evidence type="ECO:0000256" key="1">
    <source>
        <dbReference type="ARBA" id="ARBA00004651"/>
    </source>
</evidence>
<dbReference type="AlphaFoldDB" id="A0AAF0CS28"/>
<feature type="transmembrane region" description="Helical" evidence="7">
    <location>
        <begin position="270"/>
        <end position="294"/>
    </location>
</feature>
<keyword evidence="5 7" id="KW-0472">Membrane</keyword>
<dbReference type="InterPro" id="IPR025857">
    <property type="entry name" value="MacB_PCD"/>
</dbReference>
<keyword evidence="2" id="KW-1003">Cell membrane</keyword>
<evidence type="ECO:0000313" key="11">
    <source>
        <dbReference type="Proteomes" id="UP001218638"/>
    </source>
</evidence>
<dbReference type="Pfam" id="PF12704">
    <property type="entry name" value="MacB_PCD"/>
    <property type="match status" value="2"/>
</dbReference>
<dbReference type="EMBL" id="CP119075">
    <property type="protein sequence ID" value="WED66951.1"/>
    <property type="molecule type" value="Genomic_DNA"/>
</dbReference>
<evidence type="ECO:0000313" key="10">
    <source>
        <dbReference type="EMBL" id="WED66951.1"/>
    </source>
</evidence>
<dbReference type="KEGG" id="slom:PXH66_08825"/>
<feature type="domain" description="MacB-like periplasmic core" evidence="9">
    <location>
        <begin position="19"/>
        <end position="234"/>
    </location>
</feature>
<dbReference type="Proteomes" id="UP001218638">
    <property type="component" value="Chromosome"/>
</dbReference>
<keyword evidence="11" id="KW-1185">Reference proteome</keyword>
<gene>
    <name evidence="10" type="ORF">PXH66_08825</name>
</gene>
<feature type="transmembrane region" description="Helical" evidence="7">
    <location>
        <begin position="730"/>
        <end position="752"/>
    </location>
</feature>
<name>A0AAF0CS28_9BACT</name>
<dbReference type="GO" id="GO:0005886">
    <property type="term" value="C:plasma membrane"/>
    <property type="evidence" value="ECO:0007669"/>
    <property type="project" value="UniProtKB-SubCell"/>
</dbReference>
<accession>A0AAF0CS28</accession>
<dbReference type="InterPro" id="IPR017800">
    <property type="entry name" value="ADOP"/>
</dbReference>
<feature type="domain" description="ABC3 transporter permease C-terminal" evidence="8">
    <location>
        <begin position="276"/>
        <end position="392"/>
    </location>
</feature>
<organism evidence="10 11">
    <name type="scientific">Synoicihabitans lomoniglobus</name>
    <dbReference type="NCBI Taxonomy" id="2909285"/>
    <lineage>
        <taxon>Bacteria</taxon>
        <taxon>Pseudomonadati</taxon>
        <taxon>Verrucomicrobiota</taxon>
        <taxon>Opitutia</taxon>
        <taxon>Opitutales</taxon>
        <taxon>Opitutaceae</taxon>
        <taxon>Synoicihabitans</taxon>
    </lineage>
</organism>
<comment type="similarity">
    <text evidence="6">Belongs to the ABC-4 integral membrane protein family.</text>
</comment>
<evidence type="ECO:0000259" key="8">
    <source>
        <dbReference type="Pfam" id="PF02687"/>
    </source>
</evidence>
<feature type="domain" description="ABC3 transporter permease C-terminal" evidence="8">
    <location>
        <begin position="680"/>
        <end position="794"/>
    </location>
</feature>
<reference evidence="10" key="1">
    <citation type="submission" date="2023-03" db="EMBL/GenBank/DDBJ databases">
        <title>Lomoglobus Profundus gen. nov., sp. nov., a novel member of the phylum Verrucomicrobia, isolated from deep-marine sediment of South China Sea.</title>
        <authorList>
            <person name="Ahmad T."/>
            <person name="Ishaq S.E."/>
            <person name="Wang F."/>
        </authorList>
    </citation>
    <scope>NUCLEOTIDE SEQUENCE</scope>
    <source>
        <strain evidence="10">LMO-M01</strain>
    </source>
</reference>
<evidence type="ECO:0000256" key="2">
    <source>
        <dbReference type="ARBA" id="ARBA00022475"/>
    </source>
</evidence>
<dbReference type="InterPro" id="IPR003838">
    <property type="entry name" value="ABC3_permease_C"/>
</dbReference>
<dbReference type="Pfam" id="PF02687">
    <property type="entry name" value="FtsX"/>
    <property type="match status" value="2"/>
</dbReference>
<feature type="transmembrane region" description="Helical" evidence="7">
    <location>
        <begin position="315"/>
        <end position="343"/>
    </location>
</feature>
<feature type="transmembrane region" description="Helical" evidence="7">
    <location>
        <begin position="674"/>
        <end position="697"/>
    </location>
</feature>
<sequence>MLNDIRHAFRQLWRAPALTLLAVLMLALGTGVNTAVFSVAHGLLLTPLPYPGGERLAQLAVRASDDPTRSSGLTPAQYRRLEAAPDAPWEAIASWRYNYSSLSGIDEPVRLTSIQATDTYFEVLGTAAWRGRTFLPEDAAPGASPRAVISHDLWLRELGAPARLDQATLQIDGEAVAIIGVMPPGWTDPFNNARLWLPTVATGGVNTVDSARFWTGMARLRPDVSPAQINAWLTTHQAPITADNPAMHADWVPTLSPLKPLLLGSYREGVMLLMGAAALVLLVTCANYSGLLLIRASARRHEQAVRMALGAERWPLLRTGLVESCLLAVMGGVAGIFAGWWGLDLLLATVPSGWLPRADAIELNVPVLAFALVSAALTGLAAGAYPAWSASSAKVQSALQSSGRMSDAPPVARLRAALVVGQIVLALGLLTSAGLVGRSLLAKQAINPGLQTAPLLRVGLSLSSRDFPDQDTRRRYFDQVVAAVQAVPGVADAAFTQTMPFLWGIPASFAIVGQPMDAARLPSAYYDSVGTDFLKTTRLPLQQGRWFAPTDGPDQPRVAVVSAATARAFFGDGNPLGQRLRFTSTPNTDGVEIIGVVADVPRDGLGVGQPLQVYSHLPQRPTEFATLLVRADIAPAALIDDVKRAIWKLNPDQAVANAEPVSELVASSLTESRLYSWLIIVFAALTLGLATIGLYATMTFSIHRRTREFGVRMAIGAEPRRILQQVLQEGLRLTLGGAVLGLVFSVLVTRLLETMLYATSPLHLPTYLAVTALVLLTALFAIWLPARRATRIAPAEALRSD</sequence>
<evidence type="ECO:0000256" key="5">
    <source>
        <dbReference type="ARBA" id="ARBA00023136"/>
    </source>
</evidence>
<comment type="subcellular location">
    <subcellularLocation>
        <location evidence="1">Cell membrane</location>
        <topology evidence="1">Multi-pass membrane protein</topology>
    </subcellularLocation>
</comment>
<feature type="transmembrane region" description="Helical" evidence="7">
    <location>
        <begin position="764"/>
        <end position="784"/>
    </location>
</feature>
<evidence type="ECO:0000256" key="3">
    <source>
        <dbReference type="ARBA" id="ARBA00022692"/>
    </source>
</evidence>
<dbReference type="GO" id="GO:0022857">
    <property type="term" value="F:transmembrane transporter activity"/>
    <property type="evidence" value="ECO:0007669"/>
    <property type="project" value="TreeGrafter"/>
</dbReference>